<accession>A0A6C0AD91</accession>
<evidence type="ECO:0000313" key="2">
    <source>
        <dbReference type="EMBL" id="QHS77413.1"/>
    </source>
</evidence>
<feature type="compositionally biased region" description="Basic and acidic residues" evidence="1">
    <location>
        <begin position="216"/>
        <end position="228"/>
    </location>
</feature>
<dbReference type="EMBL" id="MN740547">
    <property type="protein sequence ID" value="QHS77413.1"/>
    <property type="molecule type" value="Genomic_DNA"/>
</dbReference>
<proteinExistence type="predicted"/>
<dbReference type="AlphaFoldDB" id="A0A6C0AD91"/>
<sequence>MNSDNDSVFIKSTVSDVDALSATSDAFLNNEFSATSSAPIPKNFSLNNLETSVSELNHTVNDTLNNNQLPMDLEQELKKLLTDTENQAVIVGGGHSAKKYKINEGKAYGKRTRGVKSYETERDVVHNSSVIADFSLDESSEENTNNDVVKNNNEEKKVKKNDPLKPHREFVAYIQKKMGVKGGPTLQVFAKMYKDVAKDTNPDKSSLELTKDAQKLFDNDSKEEREMKYQQAVQKLADKKK</sequence>
<organism evidence="2">
    <name type="scientific">viral metagenome</name>
    <dbReference type="NCBI Taxonomy" id="1070528"/>
    <lineage>
        <taxon>unclassified sequences</taxon>
        <taxon>metagenomes</taxon>
        <taxon>organismal metagenomes</taxon>
    </lineage>
</organism>
<name>A0A6C0AD91_9ZZZZ</name>
<protein>
    <submittedName>
        <fullName evidence="2">Uncharacterized protein</fullName>
    </submittedName>
</protein>
<reference evidence="2" key="1">
    <citation type="journal article" date="2020" name="Nature">
        <title>Giant virus diversity and host interactions through global metagenomics.</title>
        <authorList>
            <person name="Schulz F."/>
            <person name="Roux S."/>
            <person name="Paez-Espino D."/>
            <person name="Jungbluth S."/>
            <person name="Walsh D.A."/>
            <person name="Denef V.J."/>
            <person name="McMahon K.D."/>
            <person name="Konstantinidis K.T."/>
            <person name="Eloe-Fadrosh E.A."/>
            <person name="Kyrpides N.C."/>
            <person name="Woyke T."/>
        </authorList>
    </citation>
    <scope>NUCLEOTIDE SEQUENCE</scope>
    <source>
        <strain evidence="2">GVMAG-S-1004661-13</strain>
    </source>
</reference>
<evidence type="ECO:0000256" key="1">
    <source>
        <dbReference type="SAM" id="MobiDB-lite"/>
    </source>
</evidence>
<feature type="region of interest" description="Disordered" evidence="1">
    <location>
        <begin position="216"/>
        <end position="241"/>
    </location>
</feature>